<dbReference type="GO" id="GO:0016020">
    <property type="term" value="C:membrane"/>
    <property type="evidence" value="ECO:0007669"/>
    <property type="project" value="InterPro"/>
</dbReference>
<dbReference type="PROSITE" id="PS51257">
    <property type="entry name" value="PROKAR_LIPOPROTEIN"/>
    <property type="match status" value="1"/>
</dbReference>
<evidence type="ECO:0000313" key="5">
    <source>
        <dbReference type="EMBL" id="MBB3898400.1"/>
    </source>
</evidence>
<name>A0A840ADG2_9PROT</name>
<keyword evidence="2 4" id="KW-0732">Signal</keyword>
<dbReference type="RefSeq" id="WP_184383465.1">
    <property type="nucleotide sequence ID" value="NZ_JACIDJ010000002.1"/>
</dbReference>
<feature type="signal peptide" evidence="4">
    <location>
        <begin position="1"/>
        <end position="18"/>
    </location>
</feature>
<keyword evidence="5" id="KW-0449">Lipoprotein</keyword>
<protein>
    <submittedName>
        <fullName evidence="5">Phospholipid-binding lipoprotein MlaA</fullName>
    </submittedName>
</protein>
<gene>
    <name evidence="5" type="ORF">GGQ83_001837</name>
</gene>
<dbReference type="Pfam" id="PF04333">
    <property type="entry name" value="MlaA"/>
    <property type="match status" value="1"/>
</dbReference>
<feature type="chain" id="PRO_5032331814" evidence="4">
    <location>
        <begin position="19"/>
        <end position="241"/>
    </location>
</feature>
<evidence type="ECO:0000256" key="3">
    <source>
        <dbReference type="SAM" id="MobiDB-lite"/>
    </source>
</evidence>
<sequence>MRALALSTCLLLGACATADNRDPFERINRHIFEFNDAMDAGIIRPAAESWRATVPEPARRGIRNALNNLQEPVVFINNVLQFRLADAGTTLLRFSMNTTVGVLGVMDVATQAGHPQRMGDFGQTLYAAGIGDGPFLMLPLLGPSNVRDAIGGGVDSFIDPVGYAIGYALPRTAATGVGIGRGVIQGIDLRAENIENLDALRADSLDYYARLRSIMQQRRDAQLGRTTEGGEGLMTLDDPGG</sequence>
<dbReference type="AlphaFoldDB" id="A0A840ADG2"/>
<dbReference type="PANTHER" id="PTHR30035:SF3">
    <property type="entry name" value="INTERMEMBRANE PHOSPHOLIPID TRANSPORT SYSTEM LIPOPROTEIN MLAA"/>
    <property type="match status" value="1"/>
</dbReference>
<dbReference type="EMBL" id="JACIDJ010000002">
    <property type="protein sequence ID" value="MBB3898400.1"/>
    <property type="molecule type" value="Genomic_DNA"/>
</dbReference>
<dbReference type="Proteomes" id="UP000553193">
    <property type="component" value="Unassembled WGS sequence"/>
</dbReference>
<feature type="region of interest" description="Disordered" evidence="3">
    <location>
        <begin position="219"/>
        <end position="241"/>
    </location>
</feature>
<evidence type="ECO:0000313" key="6">
    <source>
        <dbReference type="Proteomes" id="UP000553193"/>
    </source>
</evidence>
<dbReference type="PRINTS" id="PR01805">
    <property type="entry name" value="VACJLIPOPROT"/>
</dbReference>
<proteinExistence type="inferred from homology"/>
<evidence type="ECO:0000256" key="1">
    <source>
        <dbReference type="ARBA" id="ARBA00010634"/>
    </source>
</evidence>
<dbReference type="GO" id="GO:0120010">
    <property type="term" value="P:intermembrane phospholipid transfer"/>
    <property type="evidence" value="ECO:0007669"/>
    <property type="project" value="TreeGrafter"/>
</dbReference>
<evidence type="ECO:0000256" key="4">
    <source>
        <dbReference type="SAM" id="SignalP"/>
    </source>
</evidence>
<keyword evidence="6" id="KW-1185">Reference proteome</keyword>
<organism evidence="5 6">
    <name type="scientific">Roseococcus suduntuyensis</name>
    <dbReference type="NCBI Taxonomy" id="455361"/>
    <lineage>
        <taxon>Bacteria</taxon>
        <taxon>Pseudomonadati</taxon>
        <taxon>Pseudomonadota</taxon>
        <taxon>Alphaproteobacteria</taxon>
        <taxon>Acetobacterales</taxon>
        <taxon>Roseomonadaceae</taxon>
        <taxon>Roseococcus</taxon>
    </lineage>
</organism>
<comment type="caution">
    <text evidence="5">The sequence shown here is derived from an EMBL/GenBank/DDBJ whole genome shotgun (WGS) entry which is preliminary data.</text>
</comment>
<reference evidence="5 6" key="1">
    <citation type="submission" date="2020-08" db="EMBL/GenBank/DDBJ databases">
        <title>Genomic Encyclopedia of Type Strains, Phase IV (KMG-IV): sequencing the most valuable type-strain genomes for metagenomic binning, comparative biology and taxonomic classification.</title>
        <authorList>
            <person name="Goeker M."/>
        </authorList>
    </citation>
    <scope>NUCLEOTIDE SEQUENCE [LARGE SCALE GENOMIC DNA]</scope>
    <source>
        <strain evidence="5 6">DSM 19979</strain>
    </source>
</reference>
<dbReference type="InterPro" id="IPR007428">
    <property type="entry name" value="MlaA"/>
</dbReference>
<comment type="similarity">
    <text evidence="1">Belongs to the MlaA family.</text>
</comment>
<accession>A0A840ADG2</accession>
<evidence type="ECO:0000256" key="2">
    <source>
        <dbReference type="ARBA" id="ARBA00022729"/>
    </source>
</evidence>
<dbReference type="PANTHER" id="PTHR30035">
    <property type="entry name" value="LIPOPROTEIN VACJ-RELATED"/>
    <property type="match status" value="1"/>
</dbReference>